<evidence type="ECO:0000259" key="5">
    <source>
        <dbReference type="Pfam" id="PF18052"/>
    </source>
</evidence>
<keyword evidence="1" id="KW-0677">Repeat</keyword>
<dbReference type="AlphaFoldDB" id="A0A6A1WQS2"/>
<organism evidence="6 7">
    <name type="scientific">Morella rubra</name>
    <name type="common">Chinese bayberry</name>
    <dbReference type="NCBI Taxonomy" id="262757"/>
    <lineage>
        <taxon>Eukaryota</taxon>
        <taxon>Viridiplantae</taxon>
        <taxon>Streptophyta</taxon>
        <taxon>Embryophyta</taxon>
        <taxon>Tracheophyta</taxon>
        <taxon>Spermatophyta</taxon>
        <taxon>Magnoliopsida</taxon>
        <taxon>eudicotyledons</taxon>
        <taxon>Gunneridae</taxon>
        <taxon>Pentapetalae</taxon>
        <taxon>rosids</taxon>
        <taxon>fabids</taxon>
        <taxon>Fagales</taxon>
        <taxon>Myricaceae</taxon>
        <taxon>Morella</taxon>
    </lineage>
</organism>
<dbReference type="CDD" id="cd14798">
    <property type="entry name" value="RX-CC_like"/>
    <property type="match status" value="1"/>
</dbReference>
<evidence type="ECO:0000313" key="7">
    <source>
        <dbReference type="Proteomes" id="UP000516437"/>
    </source>
</evidence>
<keyword evidence="4" id="KW-0067">ATP-binding</keyword>
<sequence length="175" mass="19281">MAEAFSIAGSVAAQATRSLGSPVLKELGMLWGLKGELQKLQNTVSAIQAKLLDAEEKQAAGDNAVRHWLARLEDVVYEADDLLDDFSTEGLLREMMTPDKKAKKVRLSFSISNQLYYGLKMGHKIKAIREKLGAIKDDKAIPLLENRTEEKIGVSSSEGRDSFLCTRGRSLWKGG</sequence>
<dbReference type="Pfam" id="PF18052">
    <property type="entry name" value="Rx_N"/>
    <property type="match status" value="1"/>
</dbReference>
<name>A0A6A1WQS2_9ROSI</name>
<dbReference type="Gene3D" id="1.20.5.4130">
    <property type="match status" value="1"/>
</dbReference>
<comment type="caution">
    <text evidence="6">The sequence shown here is derived from an EMBL/GenBank/DDBJ whole genome shotgun (WGS) entry which is preliminary data.</text>
</comment>
<dbReference type="PANTHER" id="PTHR36766:SF38">
    <property type="entry name" value="DISEASE RESISTANCE PROTEIN RGA3"/>
    <property type="match status" value="1"/>
</dbReference>
<evidence type="ECO:0000256" key="3">
    <source>
        <dbReference type="ARBA" id="ARBA00022821"/>
    </source>
</evidence>
<evidence type="ECO:0000256" key="2">
    <source>
        <dbReference type="ARBA" id="ARBA00022741"/>
    </source>
</evidence>
<keyword evidence="7" id="KW-1185">Reference proteome</keyword>
<accession>A0A6A1WQS2</accession>
<dbReference type="Proteomes" id="UP000516437">
    <property type="component" value="Chromosome 1"/>
</dbReference>
<gene>
    <name evidence="6" type="ORF">CJ030_MR1G027433</name>
</gene>
<dbReference type="InterPro" id="IPR038005">
    <property type="entry name" value="RX-like_CC"/>
</dbReference>
<dbReference type="PANTHER" id="PTHR36766">
    <property type="entry name" value="PLANT BROAD-SPECTRUM MILDEW RESISTANCE PROTEIN RPW8"/>
    <property type="match status" value="1"/>
</dbReference>
<dbReference type="GO" id="GO:0005524">
    <property type="term" value="F:ATP binding"/>
    <property type="evidence" value="ECO:0007669"/>
    <property type="project" value="UniProtKB-KW"/>
</dbReference>
<dbReference type="OrthoDB" id="1933539at2759"/>
<dbReference type="EMBL" id="RXIC02000019">
    <property type="protein sequence ID" value="KAB1227641.1"/>
    <property type="molecule type" value="Genomic_DNA"/>
</dbReference>
<reference evidence="6 7" key="1">
    <citation type="journal article" date="2019" name="Plant Biotechnol. J.">
        <title>The red bayberry genome and genetic basis of sex determination.</title>
        <authorList>
            <person name="Jia H.M."/>
            <person name="Jia H.J."/>
            <person name="Cai Q.L."/>
            <person name="Wang Y."/>
            <person name="Zhao H.B."/>
            <person name="Yang W.F."/>
            <person name="Wang G.Y."/>
            <person name="Li Y.H."/>
            <person name="Zhan D.L."/>
            <person name="Shen Y.T."/>
            <person name="Niu Q.F."/>
            <person name="Chang L."/>
            <person name="Qiu J."/>
            <person name="Zhao L."/>
            <person name="Xie H.B."/>
            <person name="Fu W.Y."/>
            <person name="Jin J."/>
            <person name="Li X.W."/>
            <person name="Jiao Y."/>
            <person name="Zhou C.C."/>
            <person name="Tu T."/>
            <person name="Chai C.Y."/>
            <person name="Gao J.L."/>
            <person name="Fan L.J."/>
            <person name="van de Weg E."/>
            <person name="Wang J.Y."/>
            <person name="Gao Z.S."/>
        </authorList>
    </citation>
    <scope>NUCLEOTIDE SEQUENCE [LARGE SCALE GENOMIC DNA]</scope>
    <source>
        <tissue evidence="6">Leaves</tissue>
    </source>
</reference>
<proteinExistence type="predicted"/>
<feature type="domain" description="Disease resistance N-terminal" evidence="5">
    <location>
        <begin position="16"/>
        <end position="100"/>
    </location>
</feature>
<dbReference type="InterPro" id="IPR041118">
    <property type="entry name" value="Rx_N"/>
</dbReference>
<keyword evidence="3" id="KW-0611">Plant defense</keyword>
<keyword evidence="2" id="KW-0547">Nucleotide-binding</keyword>
<evidence type="ECO:0000256" key="4">
    <source>
        <dbReference type="ARBA" id="ARBA00022840"/>
    </source>
</evidence>
<evidence type="ECO:0000313" key="6">
    <source>
        <dbReference type="EMBL" id="KAB1227641.1"/>
    </source>
</evidence>
<protein>
    <submittedName>
        <fullName evidence="6">Putative disease resistance protein RGA4</fullName>
    </submittedName>
</protein>
<evidence type="ECO:0000256" key="1">
    <source>
        <dbReference type="ARBA" id="ARBA00022737"/>
    </source>
</evidence>
<dbReference type="GO" id="GO:0006952">
    <property type="term" value="P:defense response"/>
    <property type="evidence" value="ECO:0007669"/>
    <property type="project" value="UniProtKB-KW"/>
</dbReference>